<organism evidence="2 3">
    <name type="scientific">Hyphomonas atlantica</name>
    <dbReference type="NCBI Taxonomy" id="1280948"/>
    <lineage>
        <taxon>Bacteria</taxon>
        <taxon>Pseudomonadati</taxon>
        <taxon>Pseudomonadota</taxon>
        <taxon>Alphaproteobacteria</taxon>
        <taxon>Hyphomonadales</taxon>
        <taxon>Hyphomonadaceae</taxon>
        <taxon>Hyphomonas</taxon>
    </lineage>
</organism>
<accession>A0A059E0W1</accession>
<dbReference type="GO" id="GO:0016853">
    <property type="term" value="F:isomerase activity"/>
    <property type="evidence" value="ECO:0007669"/>
    <property type="project" value="InterPro"/>
</dbReference>
<dbReference type="AlphaFoldDB" id="A0A059E0W1"/>
<sequence>MADSPALAQLLLENGPLTLTLLPGLGGSVGALRHNGEDVLRPLSPDAERSPLETAGFPLFPFSGRISDGHFTWQDRRVALQPNFLPETHAIHGQAWLSAWRVADSDEARARLVFEYERGDWPWRYRAEQDFQLLEDGLELTLSLTNKSDELMPAGFGWHPYFPRQDARVKVAVDRIWKAETGMIPDQLTRPTPAEDLTDWRVVDQLDLDNAYTVATPSAEMEWPGRRLRVDMASDPALGHVVVYAPPGQDFFCVEPVSHAPDAVNSRHSADVTGLRTLSPGETLSAKISLKIRAV</sequence>
<dbReference type="CDD" id="cd09021">
    <property type="entry name" value="Aldose_epim_Ec_YphB"/>
    <property type="match status" value="1"/>
</dbReference>
<reference evidence="2 3" key="1">
    <citation type="journal article" date="2014" name="Antonie Van Leeuwenhoek">
        <title>Hyphomonas beringensis sp. nov. and Hyphomonas chukchiensis sp. nov., isolated from surface seawater of the Bering Sea and Chukchi Sea.</title>
        <authorList>
            <person name="Li C."/>
            <person name="Lai Q."/>
            <person name="Li G."/>
            <person name="Dong C."/>
            <person name="Wang J."/>
            <person name="Liao Y."/>
            <person name="Shao Z."/>
        </authorList>
    </citation>
    <scope>NUCLEOTIDE SEQUENCE [LARGE SCALE GENOMIC DNA]</scope>
    <source>
        <strain evidence="2 3">22II1-22F38</strain>
    </source>
</reference>
<proteinExistence type="predicted"/>
<dbReference type="Gene3D" id="2.70.98.10">
    <property type="match status" value="1"/>
</dbReference>
<dbReference type="InterPro" id="IPR014718">
    <property type="entry name" value="GH-type_carb-bd"/>
</dbReference>
<dbReference type="Proteomes" id="UP000024547">
    <property type="component" value="Unassembled WGS sequence"/>
</dbReference>
<dbReference type="GeneID" id="92501227"/>
<evidence type="ECO:0000313" key="2">
    <source>
        <dbReference type="EMBL" id="KCZ60485.1"/>
    </source>
</evidence>
<dbReference type="eggNOG" id="COG2017">
    <property type="taxonomic scope" value="Bacteria"/>
</dbReference>
<dbReference type="EMBL" id="DMBR01000343">
    <property type="protein sequence ID" value="HAE95140.1"/>
    <property type="molecule type" value="Genomic_DNA"/>
</dbReference>
<dbReference type="RefSeq" id="WP_051602711.1">
    <property type="nucleotide sequence ID" value="NZ_AWFH01000023.1"/>
</dbReference>
<dbReference type="GO" id="GO:0005975">
    <property type="term" value="P:carbohydrate metabolic process"/>
    <property type="evidence" value="ECO:0007669"/>
    <property type="project" value="InterPro"/>
</dbReference>
<keyword evidence="3" id="KW-1185">Reference proteome</keyword>
<dbReference type="InterPro" id="IPR011013">
    <property type="entry name" value="Gal_mutarotase_sf_dom"/>
</dbReference>
<evidence type="ECO:0000313" key="4">
    <source>
        <dbReference type="Proteomes" id="UP000259173"/>
    </source>
</evidence>
<protein>
    <submittedName>
        <fullName evidence="1">Aldose 1-epimerase</fullName>
    </submittedName>
</protein>
<dbReference type="Proteomes" id="UP000259173">
    <property type="component" value="Unassembled WGS sequence"/>
</dbReference>
<reference evidence="1 4" key="2">
    <citation type="journal article" date="2018" name="Nat. Biotechnol.">
        <title>A standardized bacterial taxonomy based on genome phylogeny substantially revises the tree of life.</title>
        <authorList>
            <person name="Parks D.H."/>
            <person name="Chuvochina M."/>
            <person name="Waite D.W."/>
            <person name="Rinke C."/>
            <person name="Skarshewski A."/>
            <person name="Chaumeil P.A."/>
            <person name="Hugenholtz P."/>
        </authorList>
    </citation>
    <scope>NUCLEOTIDE SEQUENCE [LARGE SCALE GENOMIC DNA]</scope>
    <source>
        <strain evidence="1">UBA8557</strain>
    </source>
</reference>
<gene>
    <name evidence="1" type="ORF">DCG65_11300</name>
    <name evidence="2" type="ORF">HY36_05760</name>
</gene>
<dbReference type="SUPFAM" id="SSF74650">
    <property type="entry name" value="Galactose mutarotase-like"/>
    <property type="match status" value="1"/>
</dbReference>
<comment type="caution">
    <text evidence="2">The sequence shown here is derived from an EMBL/GenBank/DDBJ whole genome shotgun (WGS) entry which is preliminary data.</text>
</comment>
<name>A0A059E0W1_9PROT</name>
<dbReference type="GO" id="GO:0030246">
    <property type="term" value="F:carbohydrate binding"/>
    <property type="evidence" value="ECO:0007669"/>
    <property type="project" value="InterPro"/>
</dbReference>
<dbReference type="Pfam" id="PF01263">
    <property type="entry name" value="Aldose_epim"/>
    <property type="match status" value="1"/>
</dbReference>
<dbReference type="OrthoDB" id="9796517at2"/>
<dbReference type="STRING" id="1280948.HY36_05760"/>
<evidence type="ECO:0000313" key="3">
    <source>
        <dbReference type="Proteomes" id="UP000024547"/>
    </source>
</evidence>
<dbReference type="InterPro" id="IPR008183">
    <property type="entry name" value="Aldose_1/G6P_1-epimerase"/>
</dbReference>
<dbReference type="PATRIC" id="fig|1280948.3.peg.2207"/>
<dbReference type="EMBL" id="AWFH01000023">
    <property type="protein sequence ID" value="KCZ60485.1"/>
    <property type="molecule type" value="Genomic_DNA"/>
</dbReference>
<evidence type="ECO:0000313" key="1">
    <source>
        <dbReference type="EMBL" id="HAE95140.1"/>
    </source>
</evidence>